<accession>A0AA88HLZ2</accession>
<sequence>MYQTKHKMGKPNFIKETKYLVTDLSINWNEEKKDQMVASPIGLVAALRKVFVLEYVWMLGESLYLNNLLKLETQMEKKDEGKEDGRGRRCERSEKV</sequence>
<evidence type="ECO:0000256" key="1">
    <source>
        <dbReference type="SAM" id="MobiDB-lite"/>
    </source>
</evidence>
<dbReference type="EMBL" id="JAVRJZ010000017">
    <property type="protein sequence ID" value="KAK2710076.1"/>
    <property type="molecule type" value="Genomic_DNA"/>
</dbReference>
<name>A0AA88HLZ2_ARTSF</name>
<keyword evidence="3" id="KW-1185">Reference proteome</keyword>
<comment type="caution">
    <text evidence="2">The sequence shown here is derived from an EMBL/GenBank/DDBJ whole genome shotgun (WGS) entry which is preliminary data.</text>
</comment>
<reference evidence="2" key="1">
    <citation type="submission" date="2023-07" db="EMBL/GenBank/DDBJ databases">
        <title>Chromosome-level genome assembly of Artemia franciscana.</title>
        <authorList>
            <person name="Jo E."/>
        </authorList>
    </citation>
    <scope>NUCLEOTIDE SEQUENCE</scope>
    <source>
        <tissue evidence="2">Whole body</tissue>
    </source>
</reference>
<evidence type="ECO:0000313" key="3">
    <source>
        <dbReference type="Proteomes" id="UP001187531"/>
    </source>
</evidence>
<proteinExistence type="predicted"/>
<dbReference type="AlphaFoldDB" id="A0AA88HLZ2"/>
<protein>
    <submittedName>
        <fullName evidence="2">Uncharacterized protein</fullName>
    </submittedName>
</protein>
<gene>
    <name evidence="2" type="ORF">QYM36_013675</name>
</gene>
<evidence type="ECO:0000313" key="2">
    <source>
        <dbReference type="EMBL" id="KAK2710076.1"/>
    </source>
</evidence>
<dbReference type="Proteomes" id="UP001187531">
    <property type="component" value="Unassembled WGS sequence"/>
</dbReference>
<organism evidence="2 3">
    <name type="scientific">Artemia franciscana</name>
    <name type="common">Brine shrimp</name>
    <name type="synonym">Artemia sanfranciscana</name>
    <dbReference type="NCBI Taxonomy" id="6661"/>
    <lineage>
        <taxon>Eukaryota</taxon>
        <taxon>Metazoa</taxon>
        <taxon>Ecdysozoa</taxon>
        <taxon>Arthropoda</taxon>
        <taxon>Crustacea</taxon>
        <taxon>Branchiopoda</taxon>
        <taxon>Anostraca</taxon>
        <taxon>Artemiidae</taxon>
        <taxon>Artemia</taxon>
    </lineage>
</organism>
<feature type="region of interest" description="Disordered" evidence="1">
    <location>
        <begin position="75"/>
        <end position="96"/>
    </location>
</feature>